<evidence type="ECO:0000256" key="8">
    <source>
        <dbReference type="ARBA" id="ARBA00031985"/>
    </source>
</evidence>
<proteinExistence type="inferred from homology"/>
<dbReference type="GO" id="GO:0006281">
    <property type="term" value="P:DNA repair"/>
    <property type="evidence" value="ECO:0007669"/>
    <property type="project" value="TreeGrafter"/>
</dbReference>
<evidence type="ECO:0000256" key="9">
    <source>
        <dbReference type="ARBA" id="ARBA00032235"/>
    </source>
</evidence>
<organism evidence="13 14">
    <name type="scientific">Candidatus Anaerobutyricum stercoris</name>
    <dbReference type="NCBI Taxonomy" id="2838457"/>
    <lineage>
        <taxon>Bacteria</taxon>
        <taxon>Bacillati</taxon>
        <taxon>Bacillota</taxon>
        <taxon>Clostridia</taxon>
        <taxon>Lachnospirales</taxon>
        <taxon>Lachnospiraceae</taxon>
        <taxon>Anaerobutyricum</taxon>
    </lineage>
</organism>
<dbReference type="Gene3D" id="3.40.50.140">
    <property type="match status" value="1"/>
</dbReference>
<name>A0A9D2EKB8_9FIRM</name>
<dbReference type="InterPro" id="IPR003601">
    <property type="entry name" value="Topo_IA_2"/>
</dbReference>
<dbReference type="PANTHER" id="PTHR11390:SF21">
    <property type="entry name" value="DNA TOPOISOMERASE 3-ALPHA"/>
    <property type="match status" value="1"/>
</dbReference>
<reference evidence="13" key="2">
    <citation type="submission" date="2021-04" db="EMBL/GenBank/DDBJ databases">
        <authorList>
            <person name="Gilroy R."/>
        </authorList>
    </citation>
    <scope>NUCLEOTIDE SEQUENCE</scope>
    <source>
        <strain evidence="13">CHK179-28034</strain>
    </source>
</reference>
<dbReference type="SMART" id="SM00437">
    <property type="entry name" value="TOP1Ac"/>
    <property type="match status" value="1"/>
</dbReference>
<dbReference type="SMART" id="SM00493">
    <property type="entry name" value="TOPRIM"/>
    <property type="match status" value="1"/>
</dbReference>
<dbReference type="AlphaFoldDB" id="A0A9D2EKB8"/>
<evidence type="ECO:0000256" key="10">
    <source>
        <dbReference type="ARBA" id="ARBA00032877"/>
    </source>
</evidence>
<keyword evidence="5" id="KW-0238">DNA-binding</keyword>
<dbReference type="InterPro" id="IPR013497">
    <property type="entry name" value="Topo_IA_cen"/>
</dbReference>
<dbReference type="Pfam" id="PF01751">
    <property type="entry name" value="Toprim"/>
    <property type="match status" value="1"/>
</dbReference>
<dbReference type="InterPro" id="IPR003602">
    <property type="entry name" value="Topo_IA_DNA-bd_dom"/>
</dbReference>
<dbReference type="Gene3D" id="2.70.20.10">
    <property type="entry name" value="Topoisomerase I, domain 3"/>
    <property type="match status" value="1"/>
</dbReference>
<dbReference type="InterPro" id="IPR023405">
    <property type="entry name" value="Topo_IA_core_domain"/>
</dbReference>
<dbReference type="GO" id="GO:0003677">
    <property type="term" value="F:DNA binding"/>
    <property type="evidence" value="ECO:0007669"/>
    <property type="project" value="UniProtKB-KW"/>
</dbReference>
<keyword evidence="6" id="KW-0413">Isomerase</keyword>
<dbReference type="GO" id="GO:0043597">
    <property type="term" value="C:cytoplasmic replication fork"/>
    <property type="evidence" value="ECO:0007669"/>
    <property type="project" value="TreeGrafter"/>
</dbReference>
<comment type="caution">
    <text evidence="13">The sequence shown here is derived from an EMBL/GenBank/DDBJ whole genome shotgun (WGS) entry which is preliminary data.</text>
</comment>
<dbReference type="Gene3D" id="1.10.290.10">
    <property type="entry name" value="Topoisomerase I, domain 4"/>
    <property type="match status" value="1"/>
</dbReference>
<dbReference type="GO" id="GO:0006310">
    <property type="term" value="P:DNA recombination"/>
    <property type="evidence" value="ECO:0007669"/>
    <property type="project" value="TreeGrafter"/>
</dbReference>
<dbReference type="PRINTS" id="PR00417">
    <property type="entry name" value="PRTPISMRASEI"/>
</dbReference>
<evidence type="ECO:0000259" key="12">
    <source>
        <dbReference type="PROSITE" id="PS52039"/>
    </source>
</evidence>
<evidence type="ECO:0000256" key="6">
    <source>
        <dbReference type="ARBA" id="ARBA00023235"/>
    </source>
</evidence>
<dbReference type="SMART" id="SM00436">
    <property type="entry name" value="TOP1Bc"/>
    <property type="match status" value="1"/>
</dbReference>
<evidence type="ECO:0000259" key="11">
    <source>
        <dbReference type="PROSITE" id="PS50880"/>
    </source>
</evidence>
<dbReference type="GO" id="GO:0003917">
    <property type="term" value="F:DNA topoisomerase type I (single strand cut, ATP-independent) activity"/>
    <property type="evidence" value="ECO:0007669"/>
    <property type="project" value="UniProtKB-EC"/>
</dbReference>
<dbReference type="EMBL" id="DXBR01000042">
    <property type="protein sequence ID" value="HIZ39093.1"/>
    <property type="molecule type" value="Genomic_DNA"/>
</dbReference>
<dbReference type="PROSITE" id="PS52039">
    <property type="entry name" value="TOPO_IA_2"/>
    <property type="match status" value="1"/>
</dbReference>
<evidence type="ECO:0000313" key="14">
    <source>
        <dbReference type="Proteomes" id="UP000824049"/>
    </source>
</evidence>
<evidence type="ECO:0000256" key="4">
    <source>
        <dbReference type="ARBA" id="ARBA00023029"/>
    </source>
</evidence>
<feature type="non-terminal residue" evidence="13">
    <location>
        <position position="437"/>
    </location>
</feature>
<dbReference type="InterPro" id="IPR000380">
    <property type="entry name" value="Topo_IA"/>
</dbReference>
<evidence type="ECO:0000256" key="1">
    <source>
        <dbReference type="ARBA" id="ARBA00000213"/>
    </source>
</evidence>
<comment type="similarity">
    <text evidence="2">Belongs to the type IA topoisomerase family.</text>
</comment>
<dbReference type="InterPro" id="IPR013825">
    <property type="entry name" value="Topo_IA_cen_sub2"/>
</dbReference>
<keyword evidence="4" id="KW-0799">Topoisomerase</keyword>
<comment type="catalytic activity">
    <reaction evidence="1">
        <text>ATP-independent breakage of single-stranded DNA, followed by passage and rejoining.</text>
        <dbReference type="EC" id="5.6.2.1"/>
    </reaction>
</comment>
<dbReference type="Proteomes" id="UP000824049">
    <property type="component" value="Unassembled WGS sequence"/>
</dbReference>
<reference evidence="13" key="1">
    <citation type="journal article" date="2021" name="PeerJ">
        <title>Extensive microbial diversity within the chicken gut microbiome revealed by metagenomics and culture.</title>
        <authorList>
            <person name="Gilroy R."/>
            <person name="Ravi A."/>
            <person name="Getino M."/>
            <person name="Pursley I."/>
            <person name="Horton D.L."/>
            <person name="Alikhan N.F."/>
            <person name="Baker D."/>
            <person name="Gharbi K."/>
            <person name="Hall N."/>
            <person name="Watson M."/>
            <person name="Adriaenssens E.M."/>
            <person name="Foster-Nyarko E."/>
            <person name="Jarju S."/>
            <person name="Secka A."/>
            <person name="Antonio M."/>
            <person name="Oren A."/>
            <person name="Chaudhuri R.R."/>
            <person name="La Ragione R."/>
            <person name="Hildebrand F."/>
            <person name="Pallen M.J."/>
        </authorList>
    </citation>
    <scope>NUCLEOTIDE SEQUENCE</scope>
    <source>
        <strain evidence="13">CHK179-28034</strain>
    </source>
</reference>
<dbReference type="SUPFAM" id="SSF56712">
    <property type="entry name" value="Prokaryotic type I DNA topoisomerase"/>
    <property type="match status" value="1"/>
</dbReference>
<dbReference type="InterPro" id="IPR006171">
    <property type="entry name" value="TOPRIM_dom"/>
</dbReference>
<gene>
    <name evidence="13" type="ORF">H9968_04075</name>
</gene>
<dbReference type="InterPro" id="IPR013824">
    <property type="entry name" value="Topo_IA_cen_sub1"/>
</dbReference>
<evidence type="ECO:0000256" key="7">
    <source>
        <dbReference type="ARBA" id="ARBA00030003"/>
    </source>
</evidence>
<dbReference type="InterPro" id="IPR013826">
    <property type="entry name" value="Topo_IA_cen_sub3"/>
</dbReference>
<dbReference type="GO" id="GO:0006265">
    <property type="term" value="P:DNA topological change"/>
    <property type="evidence" value="ECO:0007669"/>
    <property type="project" value="InterPro"/>
</dbReference>
<protein>
    <recommendedName>
        <fullName evidence="3">DNA topoisomerase</fullName>
        <ecNumber evidence="3">5.6.2.1</ecNumber>
    </recommendedName>
    <alternativeName>
        <fullName evidence="10">Omega-protein</fullName>
    </alternativeName>
    <alternativeName>
        <fullName evidence="9">Relaxing enzyme</fullName>
    </alternativeName>
    <alternativeName>
        <fullName evidence="7">Swivelase</fullName>
    </alternativeName>
    <alternativeName>
        <fullName evidence="8">Untwisting enzyme</fullName>
    </alternativeName>
</protein>
<dbReference type="PANTHER" id="PTHR11390">
    <property type="entry name" value="PROKARYOTIC DNA TOPOISOMERASE"/>
    <property type="match status" value="1"/>
</dbReference>
<evidence type="ECO:0000313" key="13">
    <source>
        <dbReference type="EMBL" id="HIZ39093.1"/>
    </source>
</evidence>
<evidence type="ECO:0000256" key="3">
    <source>
        <dbReference type="ARBA" id="ARBA00012891"/>
    </source>
</evidence>
<dbReference type="Pfam" id="PF01131">
    <property type="entry name" value="Topoisom_bac"/>
    <property type="match status" value="1"/>
</dbReference>
<feature type="domain" description="Toprim" evidence="11">
    <location>
        <begin position="2"/>
        <end position="144"/>
    </location>
</feature>
<dbReference type="InterPro" id="IPR034144">
    <property type="entry name" value="TOPRIM_TopoIII"/>
</dbReference>
<dbReference type="PROSITE" id="PS50880">
    <property type="entry name" value="TOPRIM"/>
    <property type="match status" value="1"/>
</dbReference>
<evidence type="ECO:0000256" key="2">
    <source>
        <dbReference type="ARBA" id="ARBA00009446"/>
    </source>
</evidence>
<dbReference type="CDD" id="cd03362">
    <property type="entry name" value="TOPRIM_TopoIA_TopoIII"/>
    <property type="match status" value="1"/>
</dbReference>
<feature type="domain" description="Topo IA-type catalytic" evidence="12">
    <location>
        <begin position="161"/>
        <end position="437"/>
    </location>
</feature>
<accession>A0A9D2EKB8</accession>
<sequence>MKKLILAEKPSVAKNIADATDAVRKNGYFEGQDYIITWAFGHLLQLYDAKDYDPEMKSWKMEKFPYIPGEFRYKLKSDGKHKDKPDAGVVRQMNIIKELAMRSDVESIISATDDDREGQIIADEILNYLKTGKPVERILLNEWTAAEVQRGLGCLKPNEEMQPLQDAGFGRQIADWLIGINLTSVATLKCRSGKNSRLLNIGRVLMPTLKIIYDRDKEIRDFKVTKYYKLKGIFETDAKKKFEGIYYVDKNEKFDSPEELRRLQQWIQGHPAEITDKKVTKKKEYAPYLFNLSSLQGFITSKYKGWTSDRVLKMAQDLYEKKLITYPRTASVVLDESLIGKAKKVLEIHQQSSPYKDQMKFHTSKRIFDSKKVESHSAIIPTYMVPKSLTDSERIVYEAVRTRFLAQFMPVAVAEDTVLQLEMRGVTPPAAAFASSG</sequence>
<evidence type="ECO:0000256" key="5">
    <source>
        <dbReference type="ARBA" id="ARBA00023125"/>
    </source>
</evidence>
<dbReference type="Gene3D" id="1.10.460.10">
    <property type="entry name" value="Topoisomerase I, domain 2"/>
    <property type="match status" value="1"/>
</dbReference>
<dbReference type="EC" id="5.6.2.1" evidence="3"/>